<protein>
    <submittedName>
        <fullName evidence="7">Arylesterase</fullName>
    </submittedName>
</protein>
<evidence type="ECO:0000256" key="5">
    <source>
        <dbReference type="ARBA" id="ARBA00023136"/>
    </source>
</evidence>
<evidence type="ECO:0000256" key="3">
    <source>
        <dbReference type="ARBA" id="ARBA00022692"/>
    </source>
</evidence>
<dbReference type="AlphaFoldDB" id="A0A2P2E005"/>
<dbReference type="Gene3D" id="3.40.720.10">
    <property type="entry name" value="Alkaline Phosphatase, subunit A"/>
    <property type="match status" value="1"/>
</dbReference>
<evidence type="ECO:0000259" key="6">
    <source>
        <dbReference type="Pfam" id="PF00884"/>
    </source>
</evidence>
<sequence>MLAADPIKLDFWPQLVKLFSAILITMILVRGGVQESPLRASSAIVADDGLINHIALNPVFTTVMDLKGRSVPTHLRMDPNEAIQIIQKISKYENTEFLNDANFPLLRKQMETNRGKVPNIVLIFLESWTAKFTKPIGQGEIAGKEITPNFNALAKEGQLFTNFYANGGRTSNGLMSVITGIPDRPGLTAVRSPQIMGNFSSLGRIFSKWGYETIFITGDDLQFDNLETLLPHWGFQRRIGKKEIQETGKYTLGAWGYDDETIYDLLLKEMEKTHKNGSPFLASALTMTTHYPYKVPNPKFEIFSKEINDYDYLNTYHYADWALGAFLEKAKKYPFFKDTIFIFVGDHTHHRTLNYYEDRNVPLLLYGPRFIDKKLNSTVSSQIDVLPTMLGLVGKETNFSAVGRNLLAKGIGSGWAYFAYGVAYGWIEGDQFLYQWVDGDKSLQFRAKEPFTEHEACKKDPFPCKESLRKGNAIFNITIELMNQNRIFPQEN</sequence>
<comment type="caution">
    <text evidence="7">The sequence shown here is derived from an EMBL/GenBank/DDBJ whole genome shotgun (WGS) entry which is preliminary data.</text>
</comment>
<keyword evidence="2" id="KW-1003">Cell membrane</keyword>
<keyword evidence="8" id="KW-1185">Reference proteome</keyword>
<name>A0A2P2E005_9LEPT</name>
<evidence type="ECO:0000256" key="1">
    <source>
        <dbReference type="ARBA" id="ARBA00004651"/>
    </source>
</evidence>
<dbReference type="PANTHER" id="PTHR47371">
    <property type="entry name" value="LIPOTEICHOIC ACID SYNTHASE"/>
    <property type="match status" value="1"/>
</dbReference>
<accession>A0A2P2E005</accession>
<dbReference type="CDD" id="cd16015">
    <property type="entry name" value="LTA_synthase"/>
    <property type="match status" value="1"/>
</dbReference>
<keyword evidence="5" id="KW-0472">Membrane</keyword>
<dbReference type="GO" id="GO:0005886">
    <property type="term" value="C:plasma membrane"/>
    <property type="evidence" value="ECO:0007669"/>
    <property type="project" value="UniProtKB-SubCell"/>
</dbReference>
<dbReference type="EMBL" id="BFBB01000004">
    <property type="protein sequence ID" value="GBF50224.1"/>
    <property type="molecule type" value="Genomic_DNA"/>
</dbReference>
<dbReference type="SUPFAM" id="SSF53649">
    <property type="entry name" value="Alkaline phosphatase-like"/>
    <property type="match status" value="1"/>
</dbReference>
<proteinExistence type="predicted"/>
<dbReference type="InterPro" id="IPR017850">
    <property type="entry name" value="Alkaline_phosphatase_core_sf"/>
</dbReference>
<dbReference type="Pfam" id="PF00884">
    <property type="entry name" value="Sulfatase"/>
    <property type="match status" value="1"/>
</dbReference>
<comment type="subcellular location">
    <subcellularLocation>
        <location evidence="1">Cell membrane</location>
        <topology evidence="1">Multi-pass membrane protein</topology>
    </subcellularLocation>
</comment>
<feature type="domain" description="Sulfatase N-terminal" evidence="6">
    <location>
        <begin position="118"/>
        <end position="394"/>
    </location>
</feature>
<dbReference type="Proteomes" id="UP000245133">
    <property type="component" value="Unassembled WGS sequence"/>
</dbReference>
<evidence type="ECO:0000313" key="7">
    <source>
        <dbReference type="EMBL" id="GBF50224.1"/>
    </source>
</evidence>
<evidence type="ECO:0000313" key="8">
    <source>
        <dbReference type="Proteomes" id="UP000245133"/>
    </source>
</evidence>
<dbReference type="InterPro" id="IPR000917">
    <property type="entry name" value="Sulfatase_N"/>
</dbReference>
<reference evidence="7 8" key="1">
    <citation type="submission" date="2018-02" db="EMBL/GenBank/DDBJ databases">
        <title>Novel Leptospira species isolated from soil and water in Japan.</title>
        <authorList>
            <person name="Nakao R."/>
            <person name="Masuzawa T."/>
        </authorList>
    </citation>
    <scope>NUCLEOTIDE SEQUENCE [LARGE SCALE GENOMIC DNA]</scope>
    <source>
        <strain evidence="7 8">YH101</strain>
    </source>
</reference>
<evidence type="ECO:0000256" key="2">
    <source>
        <dbReference type="ARBA" id="ARBA00022475"/>
    </source>
</evidence>
<dbReference type="InterPro" id="IPR050448">
    <property type="entry name" value="OpgB/LTA_synthase_biosynth"/>
</dbReference>
<evidence type="ECO:0000256" key="4">
    <source>
        <dbReference type="ARBA" id="ARBA00022989"/>
    </source>
</evidence>
<keyword evidence="3" id="KW-0812">Transmembrane</keyword>
<dbReference type="PANTHER" id="PTHR47371:SF3">
    <property type="entry name" value="PHOSPHOGLYCEROL TRANSFERASE I"/>
    <property type="match status" value="1"/>
</dbReference>
<keyword evidence="4" id="KW-1133">Transmembrane helix</keyword>
<organism evidence="7 8">
    <name type="scientific">Leptospira ryugenii</name>
    <dbReference type="NCBI Taxonomy" id="1917863"/>
    <lineage>
        <taxon>Bacteria</taxon>
        <taxon>Pseudomonadati</taxon>
        <taxon>Spirochaetota</taxon>
        <taxon>Spirochaetia</taxon>
        <taxon>Leptospirales</taxon>
        <taxon>Leptospiraceae</taxon>
        <taxon>Leptospira</taxon>
    </lineage>
</organism>
<gene>
    <name evidence="7" type="ORF">LPTSP4_17480</name>
</gene>